<dbReference type="AlphaFoldDB" id="A0A5B8W0H3"/>
<name>A0A5B8W0H3_9SPHI</name>
<gene>
    <name evidence="1" type="ORF">FSB76_16170</name>
</gene>
<dbReference type="RefSeq" id="WP_147055067.1">
    <property type="nucleotide sequence ID" value="NZ_CP042437.1"/>
</dbReference>
<protein>
    <submittedName>
        <fullName evidence="1">Uncharacterized protein</fullName>
    </submittedName>
</protein>
<proteinExistence type="predicted"/>
<keyword evidence="2" id="KW-1185">Reference proteome</keyword>
<evidence type="ECO:0000313" key="1">
    <source>
        <dbReference type="EMBL" id="QEC77407.1"/>
    </source>
</evidence>
<sequence length="164" mass="19304">MHEFAMDIDFSLILHPHGWSTFLLNIDRKAYEIEISGALSDPFYDFTSLLLSLLNNEEEVTIKWLREPGGTKVHIVRNKIKRRLLDVKIIDFDYDLATGVISNKSELVSFEIKQKQFLTIGFYQLKKTYYLLQEKNFAKYRKSEFPYDLYDELTKRIAVDLPGL</sequence>
<dbReference type="KEGG" id="mgk:FSB76_16170"/>
<evidence type="ECO:0000313" key="2">
    <source>
        <dbReference type="Proteomes" id="UP000321362"/>
    </source>
</evidence>
<dbReference type="OrthoDB" id="1453868at2"/>
<reference evidence="1 2" key="1">
    <citation type="journal article" date="2013" name="J. Microbiol.">
        <title>Mucilaginibacter ginsenosidivorax sp. nov., with ginsenoside converting activity isolated from sediment.</title>
        <authorList>
            <person name="Kim J.K."/>
            <person name="Choi T.E."/>
            <person name="Liu Q.M."/>
            <person name="Park H.Y."/>
            <person name="Yi T.H."/>
            <person name="Yoon M.H."/>
            <person name="Kim S.C."/>
            <person name="Im W.T."/>
        </authorList>
    </citation>
    <scope>NUCLEOTIDE SEQUENCE [LARGE SCALE GENOMIC DNA]</scope>
    <source>
        <strain evidence="1 2">KHI28</strain>
    </source>
</reference>
<dbReference type="Proteomes" id="UP000321362">
    <property type="component" value="Chromosome"/>
</dbReference>
<organism evidence="1 2">
    <name type="scientific">Mucilaginibacter ginsenosidivorax</name>
    <dbReference type="NCBI Taxonomy" id="862126"/>
    <lineage>
        <taxon>Bacteria</taxon>
        <taxon>Pseudomonadati</taxon>
        <taxon>Bacteroidota</taxon>
        <taxon>Sphingobacteriia</taxon>
        <taxon>Sphingobacteriales</taxon>
        <taxon>Sphingobacteriaceae</taxon>
        <taxon>Mucilaginibacter</taxon>
    </lineage>
</organism>
<dbReference type="EMBL" id="CP042437">
    <property type="protein sequence ID" value="QEC77407.1"/>
    <property type="molecule type" value="Genomic_DNA"/>
</dbReference>
<accession>A0A5B8W0H3</accession>